<dbReference type="AlphaFoldDB" id="M2UY36"/>
<dbReference type="InterPro" id="IPR006311">
    <property type="entry name" value="TAT_signal"/>
</dbReference>
<gene>
    <name evidence="1" type="ORF">B381_18939</name>
</gene>
<dbReference type="PATRIC" id="fig|1212548.4.peg.3729"/>
<dbReference type="Proteomes" id="UP000011700">
    <property type="component" value="Unassembled WGS sequence"/>
</dbReference>
<evidence type="ECO:0000313" key="2">
    <source>
        <dbReference type="Proteomes" id="UP000011700"/>
    </source>
</evidence>
<dbReference type="OrthoDB" id="6398409at2"/>
<accession>M2UY36</accession>
<sequence length="176" mass="18781">MHEPSLNRRGLLKVGLLGGALLAGGGLLSRSLSTAADGPASGFFVLRDSDLPMLRRVTPLLLEGSAAPSDMPQAVQTTLVSLDRGLHHLSPALLSQVRQLFDVLSLPLTRGPLTGIWSGWAAASDDQLRAFLQRWQNSSLALLRQGHASLLQMILMAWYASPAAWAHCGYPGPPTV</sequence>
<evidence type="ECO:0008006" key="3">
    <source>
        <dbReference type="Google" id="ProtNLM"/>
    </source>
</evidence>
<protein>
    <recommendedName>
        <fullName evidence="3">Twin-arginine translocation pathway signal protein</fullName>
    </recommendedName>
</protein>
<comment type="caution">
    <text evidence="1">The sequence shown here is derived from an EMBL/GenBank/DDBJ whole genome shotgun (WGS) entry which is preliminary data.</text>
</comment>
<name>M2UY36_STUST</name>
<organism evidence="1 2">
    <name type="scientific">Stutzerimonas stutzeri NF13</name>
    <dbReference type="NCBI Taxonomy" id="1212548"/>
    <lineage>
        <taxon>Bacteria</taxon>
        <taxon>Pseudomonadati</taxon>
        <taxon>Pseudomonadota</taxon>
        <taxon>Gammaproteobacteria</taxon>
        <taxon>Pseudomonadales</taxon>
        <taxon>Pseudomonadaceae</taxon>
        <taxon>Stutzerimonas</taxon>
    </lineage>
</organism>
<proteinExistence type="predicted"/>
<dbReference type="eggNOG" id="ENOG5032XB1">
    <property type="taxonomic scope" value="Bacteria"/>
</dbReference>
<dbReference type="PROSITE" id="PS51318">
    <property type="entry name" value="TAT"/>
    <property type="match status" value="1"/>
</dbReference>
<dbReference type="EMBL" id="AOBS01000074">
    <property type="protein sequence ID" value="EMD98461.1"/>
    <property type="molecule type" value="Genomic_DNA"/>
</dbReference>
<reference evidence="1 2" key="1">
    <citation type="journal article" date="2013" name="Genome Announc.">
        <title>Draft Genome of Pseudomonas stutzeri Strain NF13, a Nitrogen Fixer Isolated from the Galapagos Rift Hydrothermal Vent.</title>
        <authorList>
            <person name="Pena A."/>
            <person name="Busquets A."/>
            <person name="Gomila M."/>
            <person name="Mayol J."/>
            <person name="Bosch R."/>
            <person name="Nogales B."/>
            <person name="Garcia-Valdes E."/>
            <person name="Bennasar A."/>
            <person name="Lalucat J."/>
        </authorList>
    </citation>
    <scope>NUCLEOTIDE SEQUENCE [LARGE SCALE GENOMIC DNA]</scope>
    <source>
        <strain evidence="1 2">NF13</strain>
    </source>
</reference>
<evidence type="ECO:0000313" key="1">
    <source>
        <dbReference type="EMBL" id="EMD98461.1"/>
    </source>
</evidence>
<dbReference type="RefSeq" id="WP_003303195.1">
    <property type="nucleotide sequence ID" value="NZ_AOBS01000074.1"/>
</dbReference>